<evidence type="ECO:0000256" key="5">
    <source>
        <dbReference type="ARBA" id="ARBA00022836"/>
    </source>
</evidence>
<keyword evidence="6 9" id="KW-1133">Transmembrane helix</keyword>
<name>A0A3G1IV48_9EUKA</name>
<keyword evidence="5 9" id="KW-0603">Photosystem I</keyword>
<dbReference type="GO" id="GO:0042651">
    <property type="term" value="C:thylakoid membrane"/>
    <property type="evidence" value="ECO:0007669"/>
    <property type="project" value="UniProtKB-UniRule"/>
</dbReference>
<dbReference type="InterPro" id="IPR017492">
    <property type="entry name" value="PSI_PsaK"/>
</dbReference>
<reference evidence="10" key="1">
    <citation type="submission" date="2017-05" db="EMBL/GenBank/DDBJ databases">
        <title>Plastid comparative genomics reveals ancient divergence between Glaucophyte genera.</title>
        <authorList>
            <person name="Figueroa-Martinez F.J."/>
            <person name="Jackson C."/>
            <person name="Reyes-Prieto A."/>
        </authorList>
    </citation>
    <scope>NUCLEOTIDE SEQUENCE</scope>
    <source>
        <strain evidence="10">BBH</strain>
    </source>
</reference>
<dbReference type="SUPFAM" id="SSF81563">
    <property type="entry name" value="Photosystem I reaction center subunit X, PsaK"/>
    <property type="match status" value="1"/>
</dbReference>
<evidence type="ECO:0000256" key="8">
    <source>
        <dbReference type="ARBA" id="ARBA00023136"/>
    </source>
</evidence>
<proteinExistence type="inferred from homology"/>
<dbReference type="PROSITE" id="PS01026">
    <property type="entry name" value="PHOTOSYSTEM_I_PSAGK"/>
    <property type="match status" value="1"/>
</dbReference>
<protein>
    <recommendedName>
        <fullName evidence="9">Photosystem I reaction center subunit PsaK</fullName>
    </recommendedName>
    <alternativeName>
        <fullName evidence="9">Photosystem I subunit X</fullName>
    </alternativeName>
</protein>
<dbReference type="InterPro" id="IPR000549">
    <property type="entry name" value="PSI_PsaG/PsaK"/>
</dbReference>
<dbReference type="EMBL" id="MF167424">
    <property type="protein sequence ID" value="ASQ39913.1"/>
    <property type="molecule type" value="Genomic_DNA"/>
</dbReference>
<evidence type="ECO:0000256" key="1">
    <source>
        <dbReference type="ARBA" id="ARBA00004141"/>
    </source>
</evidence>
<keyword evidence="7 9" id="KW-0793">Thylakoid</keyword>
<dbReference type="HAMAP" id="MF_00474">
    <property type="entry name" value="PSI_PsaK"/>
    <property type="match status" value="1"/>
</dbReference>
<comment type="caution">
    <text evidence="9">Lacks conserved residue(s) required for the propagation of feature annotation.</text>
</comment>
<comment type="similarity">
    <text evidence="2 9">Belongs to the PsaG/PsaK family.</text>
</comment>
<keyword evidence="3 9" id="KW-0602">Photosynthesis</keyword>
<dbReference type="InterPro" id="IPR037101">
    <property type="entry name" value="PSI_PsaK_bact"/>
</dbReference>
<keyword evidence="4 9" id="KW-0812">Transmembrane</keyword>
<accession>A0A3G1IV48</accession>
<evidence type="ECO:0000256" key="3">
    <source>
        <dbReference type="ARBA" id="ARBA00022531"/>
    </source>
</evidence>
<gene>
    <name evidence="9 10" type="primary">psaK</name>
</gene>
<dbReference type="GO" id="GO:0015979">
    <property type="term" value="P:photosynthesis"/>
    <property type="evidence" value="ECO:0007669"/>
    <property type="project" value="UniProtKB-UniRule"/>
</dbReference>
<dbReference type="GO" id="GO:0009522">
    <property type="term" value="C:photosystem I"/>
    <property type="evidence" value="ECO:0007669"/>
    <property type="project" value="UniProtKB-KW"/>
</dbReference>
<keyword evidence="10" id="KW-0934">Plastid</keyword>
<keyword evidence="8 9" id="KW-0472">Membrane</keyword>
<evidence type="ECO:0000256" key="7">
    <source>
        <dbReference type="ARBA" id="ARBA00023078"/>
    </source>
</evidence>
<organism evidence="10">
    <name type="scientific">Glaucocystis sp. BBH</name>
    <dbReference type="NCBI Taxonomy" id="2023628"/>
    <lineage>
        <taxon>Eukaryota</taxon>
        <taxon>Glaucocystophyceae</taxon>
        <taxon>Glaucocystales</taxon>
        <taxon>Glaucocystaceae</taxon>
        <taxon>Glaucocystis</taxon>
    </lineage>
</organism>
<sequence length="83" mass="8620">MPITPIWSLKIGIVMIACNLVAILLGRYSIQKSGLGPHFPLELPAELDGFGIPELLATTSLGHILGAGTILGLSALGVFNLPS</sequence>
<dbReference type="InterPro" id="IPR035982">
    <property type="entry name" value="PSI_centre_PsaK_sf"/>
</dbReference>
<dbReference type="Pfam" id="PF01241">
    <property type="entry name" value="PSI_PSAK"/>
    <property type="match status" value="1"/>
</dbReference>
<evidence type="ECO:0000256" key="9">
    <source>
        <dbReference type="HAMAP-Rule" id="MF_00474"/>
    </source>
</evidence>
<feature type="transmembrane region" description="Helical" evidence="9">
    <location>
        <begin position="6"/>
        <end position="25"/>
    </location>
</feature>
<evidence type="ECO:0000256" key="6">
    <source>
        <dbReference type="ARBA" id="ARBA00022989"/>
    </source>
</evidence>
<geneLocation type="plastid" evidence="10"/>
<dbReference type="Gene3D" id="1.20.860.20">
    <property type="entry name" value="Photosystem I PsaK, reaction centre"/>
    <property type="match status" value="1"/>
</dbReference>
<comment type="subcellular location">
    <subcellularLocation>
        <location evidence="9">Cellular thylakoid membrane</location>
        <topology evidence="9">Multi-pass membrane protein</topology>
    </subcellularLocation>
    <subcellularLocation>
        <location evidence="1">Membrane</location>
        <topology evidence="1">Multi-pass membrane protein</topology>
    </subcellularLocation>
</comment>
<evidence type="ECO:0000256" key="2">
    <source>
        <dbReference type="ARBA" id="ARBA00006458"/>
    </source>
</evidence>
<dbReference type="AlphaFoldDB" id="A0A3G1IV48"/>
<evidence type="ECO:0000256" key="4">
    <source>
        <dbReference type="ARBA" id="ARBA00022692"/>
    </source>
</evidence>
<evidence type="ECO:0000313" key="10">
    <source>
        <dbReference type="EMBL" id="ASQ39913.1"/>
    </source>
</evidence>
<dbReference type="NCBIfam" id="TIGR03049">
    <property type="entry name" value="PS_I_psaK"/>
    <property type="match status" value="1"/>
</dbReference>